<keyword evidence="3 7" id="KW-0812">Transmembrane</keyword>
<keyword evidence="2" id="KW-1003">Cell membrane</keyword>
<dbReference type="InterPro" id="IPR028250">
    <property type="entry name" value="DsbDN"/>
</dbReference>
<accession>A0A1Q2MBB0</accession>
<dbReference type="PROSITE" id="PS51352">
    <property type="entry name" value="THIOREDOXIN_2"/>
    <property type="match status" value="1"/>
</dbReference>
<feature type="transmembrane region" description="Helical" evidence="7">
    <location>
        <begin position="327"/>
        <end position="348"/>
    </location>
</feature>
<keyword evidence="11" id="KW-1185">Reference proteome</keyword>
<dbReference type="Pfam" id="PF11412">
    <property type="entry name" value="DsbD_N"/>
    <property type="match status" value="1"/>
</dbReference>
<evidence type="ECO:0000256" key="1">
    <source>
        <dbReference type="ARBA" id="ARBA00004651"/>
    </source>
</evidence>
<evidence type="ECO:0000256" key="6">
    <source>
        <dbReference type="ARBA" id="ARBA00023136"/>
    </source>
</evidence>
<feature type="transmembrane region" description="Helical" evidence="7">
    <location>
        <begin position="200"/>
        <end position="221"/>
    </location>
</feature>
<dbReference type="KEGG" id="pbas:SMSP2_00152"/>
<reference evidence="11" key="1">
    <citation type="submission" date="2017-02" db="EMBL/GenBank/DDBJ databases">
        <title>Comparative genomics and description of representatives of a novel lineage of planctomycetes thriving in anoxic sediments.</title>
        <authorList>
            <person name="Spring S."/>
            <person name="Bunk B."/>
            <person name="Sproer C."/>
        </authorList>
    </citation>
    <scope>NUCLEOTIDE SEQUENCE [LARGE SCALE GENOMIC DNA]</scope>
    <source>
        <strain evidence="11">SM-Chi-D1</strain>
    </source>
</reference>
<dbReference type="GO" id="GO:0017004">
    <property type="term" value="P:cytochrome complex assembly"/>
    <property type="evidence" value="ECO:0007669"/>
    <property type="project" value="UniProtKB-KW"/>
</dbReference>
<dbReference type="Pfam" id="PF03190">
    <property type="entry name" value="Thioredox_DsbH"/>
    <property type="match status" value="1"/>
</dbReference>
<evidence type="ECO:0000256" key="7">
    <source>
        <dbReference type="SAM" id="Phobius"/>
    </source>
</evidence>
<feature type="transmembrane region" description="Helical" evidence="7">
    <location>
        <begin position="242"/>
        <end position="263"/>
    </location>
</feature>
<feature type="transmembrane region" description="Helical" evidence="7">
    <location>
        <begin position="283"/>
        <end position="306"/>
    </location>
</feature>
<proteinExistence type="predicted"/>
<dbReference type="GO" id="GO:0005886">
    <property type="term" value="C:plasma membrane"/>
    <property type="evidence" value="ECO:0007669"/>
    <property type="project" value="UniProtKB-SubCell"/>
</dbReference>
<feature type="domain" description="Thioredoxin" evidence="9">
    <location>
        <begin position="456"/>
        <end position="587"/>
    </location>
</feature>
<feature type="transmembrane region" description="Helical" evidence="7">
    <location>
        <begin position="452"/>
        <end position="470"/>
    </location>
</feature>
<evidence type="ECO:0000256" key="8">
    <source>
        <dbReference type="SAM" id="SignalP"/>
    </source>
</evidence>
<name>A0A1Q2MBB0_9BACT</name>
<dbReference type="AlphaFoldDB" id="A0A1Q2MBB0"/>
<dbReference type="Gene3D" id="3.40.30.10">
    <property type="entry name" value="Glutaredoxin"/>
    <property type="match status" value="1"/>
</dbReference>
<keyword evidence="8" id="KW-0732">Signal</keyword>
<feature type="chain" id="PRO_5012456328" evidence="8">
    <location>
        <begin position="26"/>
        <end position="587"/>
    </location>
</feature>
<dbReference type="InterPro" id="IPR036929">
    <property type="entry name" value="DsbDN_sf"/>
</dbReference>
<evidence type="ECO:0000256" key="2">
    <source>
        <dbReference type="ARBA" id="ARBA00022475"/>
    </source>
</evidence>
<dbReference type="SUPFAM" id="SSF52833">
    <property type="entry name" value="Thioredoxin-like"/>
    <property type="match status" value="1"/>
</dbReference>
<dbReference type="OrthoDB" id="9811036at2"/>
<dbReference type="GO" id="GO:0047134">
    <property type="term" value="F:protein-disulfide reductase [NAD(P)H] activity"/>
    <property type="evidence" value="ECO:0007669"/>
    <property type="project" value="UniProtKB-EC"/>
</dbReference>
<keyword evidence="4" id="KW-0201">Cytochrome c-type biogenesis</keyword>
<dbReference type="EC" id="1.8.1.8" evidence="10"/>
<keyword evidence="5 7" id="KW-1133">Transmembrane helix</keyword>
<evidence type="ECO:0000256" key="3">
    <source>
        <dbReference type="ARBA" id="ARBA00022692"/>
    </source>
</evidence>
<evidence type="ECO:0000313" key="11">
    <source>
        <dbReference type="Proteomes" id="UP000188181"/>
    </source>
</evidence>
<evidence type="ECO:0000259" key="9">
    <source>
        <dbReference type="PROSITE" id="PS51352"/>
    </source>
</evidence>
<feature type="transmembrane region" description="Helical" evidence="7">
    <location>
        <begin position="354"/>
        <end position="378"/>
    </location>
</feature>
<dbReference type="GO" id="GO:0045454">
    <property type="term" value="P:cell redox homeostasis"/>
    <property type="evidence" value="ECO:0007669"/>
    <property type="project" value="TreeGrafter"/>
</dbReference>
<feature type="transmembrane region" description="Helical" evidence="7">
    <location>
        <begin position="398"/>
        <end position="416"/>
    </location>
</feature>
<gene>
    <name evidence="10" type="primary">dsbD</name>
    <name evidence="10" type="ORF">SMSP2_00152</name>
</gene>
<sequence precursor="true">MKVMKFRYIISACLTALLFCSPAFSQQYLQSQRMLESGREYADVSVSSVSIDGQKAIRVNFSASEDLHFYADGDNVLKVWTEPQPQGSSVVFPESRPYYDRFVQKTVPVYSGEFDVVVLLAADVSGTVETEVNVRGFACTSDSCLPPATIDFDFSADASDASQWPAADIDIPEAAAQPQSGPQTQQAQEVGSDSSGLLKYLLLALLAGLSFNVMPCVLPVIPIIMNRLLDQAREHRSRSITLGMAFCGGIIGFFVMLAVFGAVFQAVTGSVFQWGDQMRYPGFIAGMSLFILVMALFLFDVFAVGIPSSVSSKSGSGKGLGGSVGMGFFAALMSTPCSGAILAVVLVWTQTQPIHIGLLVFLLLGIGMALPYAVLVAFPKLLKSIPKPGMWMEHFRKAMGFVLLIIAVKLAASLPQQRLENLLLYAVFLSFAVWMWGKWVNMTTPKKKRYTIRLAAVIIAVVAGFVILPVEKDIVDWVEYDAAAIETAKQNDEPVLIKFTADWCANCKTLDKRVYKDKDVAALIDELGILAVEADTTLNTYPASIDLKEVYNEPGAVPLTVYIGNDGSVTKLRGIYSKEALLEVIDN</sequence>
<keyword evidence="10" id="KW-0560">Oxidoreductase</keyword>
<evidence type="ECO:0000256" key="4">
    <source>
        <dbReference type="ARBA" id="ARBA00022748"/>
    </source>
</evidence>
<dbReference type="EMBL" id="CP019646">
    <property type="protein sequence ID" value="AQQ69818.1"/>
    <property type="molecule type" value="Genomic_DNA"/>
</dbReference>
<keyword evidence="6 7" id="KW-0472">Membrane</keyword>
<dbReference type="Proteomes" id="UP000188181">
    <property type="component" value="Chromosome"/>
</dbReference>
<dbReference type="Gene3D" id="2.60.40.1250">
    <property type="entry name" value="Thiol:disulfide interchange protein DsbD, N-terminal domain"/>
    <property type="match status" value="1"/>
</dbReference>
<dbReference type="InterPro" id="IPR004879">
    <property type="entry name" value="Ssp411-like_TRX"/>
</dbReference>
<protein>
    <submittedName>
        <fullName evidence="10">Thiol:disulfide interchange protein DsbD</fullName>
        <ecNumber evidence="10">1.8.1.8</ecNumber>
    </submittedName>
</protein>
<feature type="signal peptide" evidence="8">
    <location>
        <begin position="1"/>
        <end position="25"/>
    </location>
</feature>
<dbReference type="Pfam" id="PF02683">
    <property type="entry name" value="DsbD_TM"/>
    <property type="match status" value="1"/>
</dbReference>
<comment type="subcellular location">
    <subcellularLocation>
        <location evidence="1">Cell membrane</location>
        <topology evidence="1">Multi-pass membrane protein</topology>
    </subcellularLocation>
</comment>
<dbReference type="InterPro" id="IPR036249">
    <property type="entry name" value="Thioredoxin-like_sf"/>
</dbReference>
<evidence type="ECO:0000256" key="5">
    <source>
        <dbReference type="ARBA" id="ARBA00022989"/>
    </source>
</evidence>
<dbReference type="InterPro" id="IPR013766">
    <property type="entry name" value="Thioredoxin_domain"/>
</dbReference>
<organism evidence="10 11">
    <name type="scientific">Limihaloglobus sulfuriphilus</name>
    <dbReference type="NCBI Taxonomy" id="1851148"/>
    <lineage>
        <taxon>Bacteria</taxon>
        <taxon>Pseudomonadati</taxon>
        <taxon>Planctomycetota</taxon>
        <taxon>Phycisphaerae</taxon>
        <taxon>Sedimentisphaerales</taxon>
        <taxon>Sedimentisphaeraceae</taxon>
        <taxon>Limihaloglobus</taxon>
    </lineage>
</organism>
<evidence type="ECO:0000313" key="10">
    <source>
        <dbReference type="EMBL" id="AQQ69818.1"/>
    </source>
</evidence>
<feature type="transmembrane region" description="Helical" evidence="7">
    <location>
        <begin position="422"/>
        <end position="440"/>
    </location>
</feature>
<dbReference type="PANTHER" id="PTHR32234:SF0">
    <property type="entry name" value="THIOL:DISULFIDE INTERCHANGE PROTEIN DSBD"/>
    <property type="match status" value="1"/>
</dbReference>
<dbReference type="PANTHER" id="PTHR32234">
    <property type="entry name" value="THIOL:DISULFIDE INTERCHANGE PROTEIN DSBD"/>
    <property type="match status" value="1"/>
</dbReference>
<dbReference type="InterPro" id="IPR003834">
    <property type="entry name" value="Cyt_c_assmbl_TM_dom"/>
</dbReference>
<dbReference type="STRING" id="1851148.SMSP2_00152"/>